<proteinExistence type="predicted"/>
<feature type="region of interest" description="Disordered" evidence="7">
    <location>
        <begin position="324"/>
        <end position="355"/>
    </location>
</feature>
<dbReference type="Pfam" id="PF08323">
    <property type="entry name" value="Glyco_transf_5"/>
    <property type="match status" value="1"/>
</dbReference>
<dbReference type="SUPFAM" id="SSF53756">
    <property type="entry name" value="UDP-Glycosyltransferase/glycogen phosphorylase"/>
    <property type="match status" value="2"/>
</dbReference>
<feature type="domain" description="Starch synthase catalytic" evidence="9">
    <location>
        <begin position="104"/>
        <end position="326"/>
    </location>
</feature>
<dbReference type="InterPro" id="IPR013534">
    <property type="entry name" value="Starch_synth_cat_dom"/>
</dbReference>
<evidence type="ECO:0000256" key="2">
    <source>
        <dbReference type="ARBA" id="ARBA00004727"/>
    </source>
</evidence>
<keyword evidence="8" id="KW-1133">Transmembrane helix</keyword>
<evidence type="ECO:0000313" key="11">
    <source>
        <dbReference type="Proteomes" id="UP000306102"/>
    </source>
</evidence>
<keyword evidence="5" id="KW-0808">Transferase</keyword>
<accession>A0A4S4E3P0</accession>
<keyword evidence="8" id="KW-0812">Transmembrane</keyword>
<dbReference type="EC" id="2.4.1.21" evidence="3"/>
<dbReference type="AlphaFoldDB" id="A0A4S4E3P0"/>
<keyword evidence="11" id="KW-1185">Reference proteome</keyword>
<evidence type="ECO:0000313" key="10">
    <source>
        <dbReference type="EMBL" id="THG09885.1"/>
    </source>
</evidence>
<comment type="catalytic activity">
    <reaction evidence="1">
        <text>[(1-&gt;4)-alpha-D-glucosyl](n) + ADP-alpha-D-glucose = [(1-&gt;4)-alpha-D-glucosyl](n+1) + ADP + H(+)</text>
        <dbReference type="Rhea" id="RHEA:18189"/>
        <dbReference type="Rhea" id="RHEA-COMP:9584"/>
        <dbReference type="Rhea" id="RHEA-COMP:9587"/>
        <dbReference type="ChEBI" id="CHEBI:15378"/>
        <dbReference type="ChEBI" id="CHEBI:15444"/>
        <dbReference type="ChEBI" id="CHEBI:57498"/>
        <dbReference type="ChEBI" id="CHEBI:456216"/>
        <dbReference type="EC" id="2.4.1.21"/>
    </reaction>
</comment>
<evidence type="ECO:0000256" key="5">
    <source>
        <dbReference type="ARBA" id="ARBA00022679"/>
    </source>
</evidence>
<dbReference type="PANTHER" id="PTHR46083">
    <property type="match status" value="1"/>
</dbReference>
<evidence type="ECO:0000256" key="1">
    <source>
        <dbReference type="ARBA" id="ARBA00001478"/>
    </source>
</evidence>
<dbReference type="Proteomes" id="UP000306102">
    <property type="component" value="Unassembled WGS sequence"/>
</dbReference>
<dbReference type="PANTHER" id="PTHR46083:SF2">
    <property type="entry name" value="STARCH SYNTHASE 4, CHLOROPLASTIC_AMYLOPLASTIC-RELATED"/>
    <property type="match status" value="1"/>
</dbReference>
<organism evidence="10 11">
    <name type="scientific">Camellia sinensis var. sinensis</name>
    <name type="common">China tea</name>
    <dbReference type="NCBI Taxonomy" id="542762"/>
    <lineage>
        <taxon>Eukaryota</taxon>
        <taxon>Viridiplantae</taxon>
        <taxon>Streptophyta</taxon>
        <taxon>Embryophyta</taxon>
        <taxon>Tracheophyta</taxon>
        <taxon>Spermatophyta</taxon>
        <taxon>Magnoliopsida</taxon>
        <taxon>eudicotyledons</taxon>
        <taxon>Gunneridae</taxon>
        <taxon>Pentapetalae</taxon>
        <taxon>asterids</taxon>
        <taxon>Ericales</taxon>
        <taxon>Theaceae</taxon>
        <taxon>Camellia</taxon>
    </lineage>
</organism>
<dbReference type="FunFam" id="3.40.50.2000:FF:000260">
    <property type="entry name" value="Starch synthase, chloroplastic/amyloplastic"/>
    <property type="match status" value="1"/>
</dbReference>
<protein>
    <recommendedName>
        <fullName evidence="3">starch synthase</fullName>
        <ecNumber evidence="3">2.4.1.21</ecNumber>
    </recommendedName>
</protein>
<evidence type="ECO:0000256" key="7">
    <source>
        <dbReference type="SAM" id="MobiDB-lite"/>
    </source>
</evidence>
<dbReference type="GO" id="GO:0009011">
    <property type="term" value="F:alpha-1,4-glucan glucosyltransferase (ADP-glucose donor) activity"/>
    <property type="evidence" value="ECO:0007669"/>
    <property type="project" value="UniProtKB-EC"/>
</dbReference>
<feature type="transmembrane region" description="Helical" evidence="8">
    <location>
        <begin position="73"/>
        <end position="99"/>
    </location>
</feature>
<reference evidence="10 11" key="1">
    <citation type="journal article" date="2018" name="Proc. Natl. Acad. Sci. U.S.A.">
        <title>Draft genome sequence of Camellia sinensis var. sinensis provides insights into the evolution of the tea genome and tea quality.</title>
        <authorList>
            <person name="Wei C."/>
            <person name="Yang H."/>
            <person name="Wang S."/>
            <person name="Zhao J."/>
            <person name="Liu C."/>
            <person name="Gao L."/>
            <person name="Xia E."/>
            <person name="Lu Y."/>
            <person name="Tai Y."/>
            <person name="She G."/>
            <person name="Sun J."/>
            <person name="Cao H."/>
            <person name="Tong W."/>
            <person name="Gao Q."/>
            <person name="Li Y."/>
            <person name="Deng W."/>
            <person name="Jiang X."/>
            <person name="Wang W."/>
            <person name="Chen Q."/>
            <person name="Zhang S."/>
            <person name="Li H."/>
            <person name="Wu J."/>
            <person name="Wang P."/>
            <person name="Li P."/>
            <person name="Shi C."/>
            <person name="Zheng F."/>
            <person name="Jian J."/>
            <person name="Huang B."/>
            <person name="Shan D."/>
            <person name="Shi M."/>
            <person name="Fang C."/>
            <person name="Yue Y."/>
            <person name="Li F."/>
            <person name="Li D."/>
            <person name="Wei S."/>
            <person name="Han B."/>
            <person name="Jiang C."/>
            <person name="Yin Y."/>
            <person name="Xia T."/>
            <person name="Zhang Z."/>
            <person name="Bennetzen J.L."/>
            <person name="Zhao S."/>
            <person name="Wan X."/>
        </authorList>
    </citation>
    <scope>NUCLEOTIDE SEQUENCE [LARGE SCALE GENOMIC DNA]</scope>
    <source>
        <strain evidence="11">cv. Shuchazao</strain>
        <tissue evidence="10">Leaf</tissue>
    </source>
</reference>
<evidence type="ECO:0000256" key="6">
    <source>
        <dbReference type="ARBA" id="ARBA00022922"/>
    </source>
</evidence>
<keyword evidence="4" id="KW-0328">Glycosyltransferase</keyword>
<dbReference type="STRING" id="542762.A0A4S4E3P0"/>
<evidence type="ECO:0000259" key="9">
    <source>
        <dbReference type="Pfam" id="PF08323"/>
    </source>
</evidence>
<evidence type="ECO:0000256" key="4">
    <source>
        <dbReference type="ARBA" id="ARBA00022676"/>
    </source>
</evidence>
<keyword evidence="8" id="KW-0472">Membrane</keyword>
<keyword evidence="6" id="KW-0750">Starch biosynthesis</keyword>
<evidence type="ECO:0000256" key="8">
    <source>
        <dbReference type="SAM" id="Phobius"/>
    </source>
</evidence>
<sequence>MLWSVVLGGNRASDGGGGSSAMAAELAVMVVIELDGCADVTISQSSYRHYLVCIFTILHSCEAERQPLGDESLLILFIVYCCFLCYNGCMWTDLISFVISASFMLTFFKVGGLGDVVTGLGKALQKRGHLVEIVLPKYDCMQYECIRDLRALDVVVESYFDGRLFKNKVWVGTVEGLPVYFIEPHHPGNFFWRGEVYGEHDDFKRFSFFSRAALELLFQAGKKPDIIHCHDWQTAFVAPLYWDLYAPKGLNSARICFTCHNFEYQGSAPASELASCGLDVHQLNRPDRMQDNSAHDRVNPVKGAIVFSNIVTTVSPTYAQEVRTAESNPTPRTSLPRVRPFPGENKPVRSRGDASAITRPKADNITLAGDVTVGFEGELRLQGRGLHVTLNSHAKKFIGILNGIDTDVWNPAADTSLKVQYSANDLQGKAENKEAIRRHLGLSSADVRQPLVILFP</sequence>
<evidence type="ECO:0000256" key="3">
    <source>
        <dbReference type="ARBA" id="ARBA00012588"/>
    </source>
</evidence>
<dbReference type="GO" id="GO:0019252">
    <property type="term" value="P:starch biosynthetic process"/>
    <property type="evidence" value="ECO:0007669"/>
    <property type="project" value="UniProtKB-UniPathway"/>
</dbReference>
<comment type="pathway">
    <text evidence="2">Glycan biosynthesis; starch biosynthesis.</text>
</comment>
<gene>
    <name evidence="10" type="ORF">TEA_008704</name>
</gene>
<dbReference type="Gene3D" id="3.40.50.2000">
    <property type="entry name" value="Glycogen Phosphorylase B"/>
    <property type="match status" value="1"/>
</dbReference>
<dbReference type="EMBL" id="SDRB02008150">
    <property type="protein sequence ID" value="THG09885.1"/>
    <property type="molecule type" value="Genomic_DNA"/>
</dbReference>
<dbReference type="UniPathway" id="UPA00152"/>
<comment type="caution">
    <text evidence="10">The sequence shown here is derived from an EMBL/GenBank/DDBJ whole genome shotgun (WGS) entry which is preliminary data.</text>
</comment>
<name>A0A4S4E3P0_CAMSN</name>